<dbReference type="GO" id="GO:0034271">
    <property type="term" value="C:phosphatidylinositol 3-kinase complex, class III, type I"/>
    <property type="evidence" value="ECO:0007669"/>
    <property type="project" value="TreeGrafter"/>
</dbReference>
<comment type="similarity">
    <text evidence="1">Belongs to the beclin family.</text>
</comment>
<dbReference type="GO" id="GO:0000407">
    <property type="term" value="C:phagophore assembly site"/>
    <property type="evidence" value="ECO:0007669"/>
    <property type="project" value="TreeGrafter"/>
</dbReference>
<dbReference type="GO" id="GO:0034272">
    <property type="term" value="C:phosphatidylinositol 3-kinase complex, class III, type II"/>
    <property type="evidence" value="ECO:0007669"/>
    <property type="project" value="TreeGrafter"/>
</dbReference>
<feature type="region of interest" description="Disordered" evidence="2">
    <location>
        <begin position="126"/>
        <end position="148"/>
    </location>
</feature>
<dbReference type="GO" id="GO:0045324">
    <property type="term" value="P:late endosome to vacuole transport"/>
    <property type="evidence" value="ECO:0007669"/>
    <property type="project" value="TreeGrafter"/>
</dbReference>
<dbReference type="GO" id="GO:0043548">
    <property type="term" value="F:phosphatidylinositol 3-kinase binding"/>
    <property type="evidence" value="ECO:0007669"/>
    <property type="project" value="TreeGrafter"/>
</dbReference>
<feature type="compositionally biased region" description="Gly residues" evidence="2">
    <location>
        <begin position="45"/>
        <end position="55"/>
    </location>
</feature>
<keyword evidence="5" id="KW-1185">Reference proteome</keyword>
<name>D7FHQ7_ECTSI</name>
<feature type="domain" description="Atg6 BARA" evidence="3">
    <location>
        <begin position="451"/>
        <end position="497"/>
    </location>
</feature>
<dbReference type="GO" id="GO:0030674">
    <property type="term" value="F:protein-macromolecule adaptor activity"/>
    <property type="evidence" value="ECO:0007669"/>
    <property type="project" value="TreeGrafter"/>
</dbReference>
<evidence type="ECO:0000256" key="2">
    <source>
        <dbReference type="SAM" id="MobiDB-lite"/>
    </source>
</evidence>
<dbReference type="InParanoid" id="D7FHQ7"/>
<feature type="region of interest" description="Disordered" evidence="2">
    <location>
        <begin position="44"/>
        <end position="78"/>
    </location>
</feature>
<protein>
    <submittedName>
        <fullName evidence="4">Beclin-1, putative</fullName>
    </submittedName>
</protein>
<dbReference type="PANTHER" id="PTHR12768:SF4">
    <property type="entry name" value="BECLIN-1"/>
    <property type="match status" value="1"/>
</dbReference>
<dbReference type="Pfam" id="PF04111">
    <property type="entry name" value="APG6"/>
    <property type="match status" value="1"/>
</dbReference>
<dbReference type="InterPro" id="IPR038274">
    <property type="entry name" value="Atg6/Beclin_C_sf"/>
</dbReference>
<dbReference type="STRING" id="2880.D7FHQ7"/>
<dbReference type="GO" id="GO:0000045">
    <property type="term" value="P:autophagosome assembly"/>
    <property type="evidence" value="ECO:0007669"/>
    <property type="project" value="TreeGrafter"/>
</dbReference>
<dbReference type="PANTHER" id="PTHR12768">
    <property type="entry name" value="BECLIN 1"/>
    <property type="match status" value="1"/>
</dbReference>
<feature type="compositionally biased region" description="Basic and acidic residues" evidence="2">
    <location>
        <begin position="238"/>
        <end position="252"/>
    </location>
</feature>
<feature type="region of interest" description="Disordered" evidence="2">
    <location>
        <begin position="308"/>
        <end position="374"/>
    </location>
</feature>
<dbReference type="GO" id="GO:0006995">
    <property type="term" value="P:cellular response to nitrogen starvation"/>
    <property type="evidence" value="ECO:0007669"/>
    <property type="project" value="TreeGrafter"/>
</dbReference>
<feature type="compositionally biased region" description="Acidic residues" evidence="2">
    <location>
        <begin position="253"/>
        <end position="263"/>
    </location>
</feature>
<sequence>MQPSLLSLPSSPVDPLDWERVIGPSCCVCGQAYIPAAEVDDEHIIGGGGGGGGGNGRKHSSPSSRQRGGGGARNGEESYVVLPDSKPVLSEDYFTLARNQHHAAGGVAAAVASSSLAEGARLAGARSQQASGPGIGRSVGGGSSLPPGSELLESGFSAYGGSVAGFGGGWTGSGFGAGSSMLESIVQISHAGLSDNVRRESLLYDMSQRPARRFRAGEQKLPASKDGASAAEVDGGDDERGGRLSQRQRADSEGAEGQEESDDPTLCCHCYASLLEQIDEDSRLADREALAYRDFVEVLSGIIVSQDNGLESAGPTAPGRRRKAEGFPAAAAAAHRSPPATTLPGEGSADSMRREGSDRQEHDEDDDGSAAGPAASPFAQALRMAQETSVLLRRELRSLETQRGALCARGSEAWAALSELAYARGVLGDECRELLQASREVAENAAHLSERSALSKLFSIRHVDGFPSINGFRLGRAPDDKRRLHWNEINAAWGELASGDNSGGLSQEDGAGRRGHGPEPAAAATSVVVVCAHDLFSTGGGGGRGGGRSGSGEENLRHLAAVRAFLACSAEVMAFLERRVLERRLEGEVSAGAACVAWSDVGVPYKQTEDAVGGVSIGALKGQGSWKPWLCQLVKNLEWAVGAASSLCVA</sequence>
<dbReference type="GO" id="GO:0000423">
    <property type="term" value="P:mitophagy"/>
    <property type="evidence" value="ECO:0007669"/>
    <property type="project" value="TreeGrafter"/>
</dbReference>
<gene>
    <name evidence="4" type="ORF">Esi_0110_0037</name>
</gene>
<proteinExistence type="inferred from homology"/>
<dbReference type="Gene3D" id="1.10.418.40">
    <property type="entry name" value="Autophagy protein 6/Beclin 1"/>
    <property type="match status" value="1"/>
</dbReference>
<organism evidence="4 5">
    <name type="scientific">Ectocarpus siliculosus</name>
    <name type="common">Brown alga</name>
    <name type="synonym">Conferva siliculosa</name>
    <dbReference type="NCBI Taxonomy" id="2880"/>
    <lineage>
        <taxon>Eukaryota</taxon>
        <taxon>Sar</taxon>
        <taxon>Stramenopiles</taxon>
        <taxon>Ochrophyta</taxon>
        <taxon>PX clade</taxon>
        <taxon>Phaeophyceae</taxon>
        <taxon>Ectocarpales</taxon>
        <taxon>Ectocarpaceae</taxon>
        <taxon>Ectocarpus</taxon>
    </lineage>
</organism>
<dbReference type="AlphaFoldDB" id="D7FHQ7"/>
<dbReference type="InterPro" id="IPR007243">
    <property type="entry name" value="Atg6/Beclin"/>
</dbReference>
<feature type="compositionally biased region" description="Basic and acidic residues" evidence="2">
    <location>
        <begin position="351"/>
        <end position="362"/>
    </location>
</feature>
<evidence type="ECO:0000313" key="4">
    <source>
        <dbReference type="EMBL" id="CBJ28612.1"/>
    </source>
</evidence>
<reference evidence="4 5" key="1">
    <citation type="journal article" date="2010" name="Nature">
        <title>The Ectocarpus genome and the independent evolution of multicellularity in brown algae.</title>
        <authorList>
            <person name="Cock J.M."/>
            <person name="Sterck L."/>
            <person name="Rouze P."/>
            <person name="Scornet D."/>
            <person name="Allen A.E."/>
            <person name="Amoutzias G."/>
            <person name="Anthouard V."/>
            <person name="Artiguenave F."/>
            <person name="Aury J.M."/>
            <person name="Badger J.H."/>
            <person name="Beszteri B."/>
            <person name="Billiau K."/>
            <person name="Bonnet E."/>
            <person name="Bothwell J.H."/>
            <person name="Bowler C."/>
            <person name="Boyen C."/>
            <person name="Brownlee C."/>
            <person name="Carrano C.J."/>
            <person name="Charrier B."/>
            <person name="Cho G.Y."/>
            <person name="Coelho S.M."/>
            <person name="Collen J."/>
            <person name="Corre E."/>
            <person name="Da Silva C."/>
            <person name="Delage L."/>
            <person name="Delaroque N."/>
            <person name="Dittami S.M."/>
            <person name="Doulbeau S."/>
            <person name="Elias M."/>
            <person name="Farnham G."/>
            <person name="Gachon C.M."/>
            <person name="Gschloessl B."/>
            <person name="Heesch S."/>
            <person name="Jabbari K."/>
            <person name="Jubin C."/>
            <person name="Kawai H."/>
            <person name="Kimura K."/>
            <person name="Kloareg B."/>
            <person name="Kupper F.C."/>
            <person name="Lang D."/>
            <person name="Le Bail A."/>
            <person name="Leblanc C."/>
            <person name="Lerouge P."/>
            <person name="Lohr M."/>
            <person name="Lopez P.J."/>
            <person name="Martens C."/>
            <person name="Maumus F."/>
            <person name="Michel G."/>
            <person name="Miranda-Saavedra D."/>
            <person name="Morales J."/>
            <person name="Moreau H."/>
            <person name="Motomura T."/>
            <person name="Nagasato C."/>
            <person name="Napoli C.A."/>
            <person name="Nelson D.R."/>
            <person name="Nyvall-Collen P."/>
            <person name="Peters A.F."/>
            <person name="Pommier C."/>
            <person name="Potin P."/>
            <person name="Poulain J."/>
            <person name="Quesneville H."/>
            <person name="Read B."/>
            <person name="Rensing S.A."/>
            <person name="Ritter A."/>
            <person name="Rousvoal S."/>
            <person name="Samanta M."/>
            <person name="Samson G."/>
            <person name="Schroeder D.C."/>
            <person name="Segurens B."/>
            <person name="Strittmatter M."/>
            <person name="Tonon T."/>
            <person name="Tregear J.W."/>
            <person name="Valentin K."/>
            <person name="von Dassow P."/>
            <person name="Yamagishi T."/>
            <person name="Van de Peer Y."/>
            <person name="Wincker P."/>
        </authorList>
    </citation>
    <scope>NUCLEOTIDE SEQUENCE [LARGE SCALE GENOMIC DNA]</scope>
    <source>
        <strain evidence="5">Ec32 / CCAP1310/4</strain>
    </source>
</reference>
<evidence type="ECO:0000313" key="5">
    <source>
        <dbReference type="Proteomes" id="UP000002630"/>
    </source>
</evidence>
<feature type="region of interest" description="Disordered" evidence="2">
    <location>
        <begin position="213"/>
        <end position="263"/>
    </location>
</feature>
<dbReference type="OrthoDB" id="20368at2759"/>
<dbReference type="EMBL" id="FN649760">
    <property type="protein sequence ID" value="CBJ28612.1"/>
    <property type="molecule type" value="Genomic_DNA"/>
</dbReference>
<feature type="region of interest" description="Disordered" evidence="2">
    <location>
        <begin position="500"/>
        <end position="519"/>
    </location>
</feature>
<evidence type="ECO:0000259" key="3">
    <source>
        <dbReference type="Pfam" id="PF04111"/>
    </source>
</evidence>
<feature type="compositionally biased region" description="Gly residues" evidence="2">
    <location>
        <begin position="133"/>
        <end position="143"/>
    </location>
</feature>
<accession>D7FHQ7</accession>
<dbReference type="Proteomes" id="UP000002630">
    <property type="component" value="Unassembled WGS sequence"/>
</dbReference>
<evidence type="ECO:0000256" key="1">
    <source>
        <dbReference type="ARBA" id="ARBA00005965"/>
    </source>
</evidence>
<dbReference type="InterPro" id="IPR040455">
    <property type="entry name" value="Atg6_BARA"/>
</dbReference>